<reference evidence="13" key="1">
    <citation type="journal article" date="2019" name="Int. J. Syst. Evol. Microbiol.">
        <title>The Global Catalogue of Microorganisms (GCM) 10K type strain sequencing project: providing services to taxonomists for standard genome sequencing and annotation.</title>
        <authorList>
            <consortium name="The Broad Institute Genomics Platform"/>
            <consortium name="The Broad Institute Genome Sequencing Center for Infectious Disease"/>
            <person name="Wu L."/>
            <person name="Ma J."/>
        </authorList>
    </citation>
    <scope>NUCLEOTIDE SEQUENCE [LARGE SCALE GENOMIC DNA]</scope>
    <source>
        <strain evidence="13">NBRC 103166</strain>
    </source>
</reference>
<evidence type="ECO:0000256" key="7">
    <source>
        <dbReference type="ARBA" id="ARBA00023210"/>
    </source>
</evidence>
<comment type="subunit">
    <text evidence="10">Homodimer. Interacts with FtsZ.</text>
</comment>
<dbReference type="PANTHER" id="PTHR34981:SF1">
    <property type="entry name" value="CELL DIVISION PROTEIN ZAPA"/>
    <property type="match status" value="1"/>
</dbReference>
<evidence type="ECO:0000256" key="6">
    <source>
        <dbReference type="ARBA" id="ARBA00023054"/>
    </source>
</evidence>
<keyword evidence="4" id="KW-0963">Cytoplasm</keyword>
<keyword evidence="5 12" id="KW-0132">Cell division</keyword>
<comment type="function">
    <text evidence="9">Activator of cell division through the inhibition of FtsZ GTPase activity, therefore promoting FtsZ assembly into bundles of protofilaments necessary for the formation of the division Z ring. It is recruited early at mid-cell but it is not essential for cell division.</text>
</comment>
<evidence type="ECO:0000256" key="2">
    <source>
        <dbReference type="ARBA" id="ARBA00010074"/>
    </source>
</evidence>
<dbReference type="EMBL" id="BSPQ01000019">
    <property type="protein sequence ID" value="GLS92297.1"/>
    <property type="molecule type" value="Genomic_DNA"/>
</dbReference>
<proteinExistence type="inferred from homology"/>
<dbReference type="RefSeq" id="WP_284205392.1">
    <property type="nucleotide sequence ID" value="NZ_BSPQ01000019.1"/>
</dbReference>
<keyword evidence="8" id="KW-0131">Cell cycle</keyword>
<sequence>MTHLDISILGQQYKMGCPDGEEENLERSVLQFNDKLKSMKQAAPSRRNEQLIVMAALNYCHELNVEKMKNAQYTRELNERIQLLQETIEQALLPITTNKE</sequence>
<dbReference type="Proteomes" id="UP001157353">
    <property type="component" value="Unassembled WGS sequence"/>
</dbReference>
<evidence type="ECO:0000256" key="11">
    <source>
        <dbReference type="ARBA" id="ARBA00033158"/>
    </source>
</evidence>
<evidence type="ECO:0000256" key="5">
    <source>
        <dbReference type="ARBA" id="ARBA00022618"/>
    </source>
</evidence>
<dbReference type="SUPFAM" id="SSF102829">
    <property type="entry name" value="Cell division protein ZapA-like"/>
    <property type="match status" value="1"/>
</dbReference>
<organism evidence="12 13">
    <name type="scientific">Psychromonas marina</name>
    <dbReference type="NCBI Taxonomy" id="88364"/>
    <lineage>
        <taxon>Bacteria</taxon>
        <taxon>Pseudomonadati</taxon>
        <taxon>Pseudomonadota</taxon>
        <taxon>Gammaproteobacteria</taxon>
        <taxon>Alteromonadales</taxon>
        <taxon>Psychromonadaceae</taxon>
        <taxon>Psychromonas</taxon>
    </lineage>
</organism>
<evidence type="ECO:0000256" key="4">
    <source>
        <dbReference type="ARBA" id="ARBA00022490"/>
    </source>
</evidence>
<dbReference type="PANTHER" id="PTHR34981">
    <property type="entry name" value="CELL DIVISION PROTEIN ZAPA"/>
    <property type="match status" value="1"/>
</dbReference>
<comment type="subcellular location">
    <subcellularLocation>
        <location evidence="1">Cytoplasm</location>
    </subcellularLocation>
</comment>
<keyword evidence="6" id="KW-0175">Coiled coil</keyword>
<evidence type="ECO:0000256" key="3">
    <source>
        <dbReference type="ARBA" id="ARBA00015195"/>
    </source>
</evidence>
<protein>
    <recommendedName>
        <fullName evidence="3">Cell division protein ZapA</fullName>
    </recommendedName>
    <alternativeName>
        <fullName evidence="11">Z ring-associated protein ZapA</fullName>
    </alternativeName>
</protein>
<dbReference type="Pfam" id="PF05164">
    <property type="entry name" value="ZapA"/>
    <property type="match status" value="1"/>
</dbReference>
<dbReference type="Gene3D" id="3.30.160.880">
    <property type="entry name" value="Cell division protein ZapA protomer, N-terminal domain"/>
    <property type="match status" value="1"/>
</dbReference>
<evidence type="ECO:0000313" key="12">
    <source>
        <dbReference type="EMBL" id="GLS92297.1"/>
    </source>
</evidence>
<evidence type="ECO:0000256" key="10">
    <source>
        <dbReference type="ARBA" id="ARBA00026068"/>
    </source>
</evidence>
<keyword evidence="7" id="KW-0717">Septation</keyword>
<keyword evidence="13" id="KW-1185">Reference proteome</keyword>
<evidence type="ECO:0000256" key="9">
    <source>
        <dbReference type="ARBA" id="ARBA00024910"/>
    </source>
</evidence>
<dbReference type="InterPro" id="IPR042233">
    <property type="entry name" value="Cell_div_ZapA_N"/>
</dbReference>
<comment type="similarity">
    <text evidence="2">Belongs to the ZapA family. Type 1 subfamily.</text>
</comment>
<dbReference type="InterPro" id="IPR007838">
    <property type="entry name" value="Cell_div_ZapA-like"/>
</dbReference>
<accession>A0ABQ6E4H3</accession>
<name>A0ABQ6E4H3_9GAMM</name>
<dbReference type="InterPro" id="IPR036192">
    <property type="entry name" value="Cell_div_ZapA-like_sf"/>
</dbReference>
<evidence type="ECO:0000256" key="1">
    <source>
        <dbReference type="ARBA" id="ARBA00004496"/>
    </source>
</evidence>
<gene>
    <name evidence="12" type="primary">zapA</name>
    <name evidence="12" type="ORF">GCM10007916_33670</name>
</gene>
<evidence type="ECO:0000256" key="8">
    <source>
        <dbReference type="ARBA" id="ARBA00023306"/>
    </source>
</evidence>
<dbReference type="GO" id="GO:0051301">
    <property type="term" value="P:cell division"/>
    <property type="evidence" value="ECO:0007669"/>
    <property type="project" value="UniProtKB-KW"/>
</dbReference>
<evidence type="ECO:0000313" key="13">
    <source>
        <dbReference type="Proteomes" id="UP001157353"/>
    </source>
</evidence>
<dbReference type="Gene3D" id="1.20.5.50">
    <property type="match status" value="1"/>
</dbReference>
<comment type="caution">
    <text evidence="12">The sequence shown here is derived from an EMBL/GenBank/DDBJ whole genome shotgun (WGS) entry which is preliminary data.</text>
</comment>